<accession>A0A1F6NW92</accession>
<keyword evidence="1" id="KW-0175">Coiled coil</keyword>
<gene>
    <name evidence="4" type="ORF">A3J93_00530</name>
</gene>
<organism evidence="4 5">
    <name type="scientific">Candidatus Magasanikbacteria bacterium RIFOXYC2_FULL_42_28</name>
    <dbReference type="NCBI Taxonomy" id="1798704"/>
    <lineage>
        <taxon>Bacteria</taxon>
        <taxon>Candidatus Magasanikiibacteriota</taxon>
    </lineage>
</organism>
<feature type="compositionally biased region" description="Basic residues" evidence="2">
    <location>
        <begin position="383"/>
        <end position="397"/>
    </location>
</feature>
<feature type="coiled-coil region" evidence="1">
    <location>
        <begin position="161"/>
        <end position="238"/>
    </location>
</feature>
<feature type="compositionally biased region" description="Basic and acidic residues" evidence="2">
    <location>
        <begin position="359"/>
        <end position="382"/>
    </location>
</feature>
<reference evidence="4 5" key="1">
    <citation type="journal article" date="2016" name="Nat. Commun.">
        <title>Thousands of microbial genomes shed light on interconnected biogeochemical processes in an aquifer system.</title>
        <authorList>
            <person name="Anantharaman K."/>
            <person name="Brown C.T."/>
            <person name="Hug L.A."/>
            <person name="Sharon I."/>
            <person name="Castelle C.J."/>
            <person name="Probst A.J."/>
            <person name="Thomas B.C."/>
            <person name="Singh A."/>
            <person name="Wilkins M.J."/>
            <person name="Karaoz U."/>
            <person name="Brodie E.L."/>
            <person name="Williams K.H."/>
            <person name="Hubbard S.S."/>
            <person name="Banfield J.F."/>
        </authorList>
    </citation>
    <scope>NUCLEOTIDE SEQUENCE [LARGE SCALE GENOMIC DNA]</scope>
</reference>
<dbReference type="Proteomes" id="UP000177907">
    <property type="component" value="Unassembled WGS sequence"/>
</dbReference>
<feature type="signal peptide" evidence="3">
    <location>
        <begin position="1"/>
        <end position="48"/>
    </location>
</feature>
<dbReference type="STRING" id="1798704.A3J93_00530"/>
<evidence type="ECO:0000256" key="3">
    <source>
        <dbReference type="SAM" id="SignalP"/>
    </source>
</evidence>
<feature type="coiled-coil region" evidence="1">
    <location>
        <begin position="292"/>
        <end position="319"/>
    </location>
</feature>
<evidence type="ECO:0000256" key="1">
    <source>
        <dbReference type="SAM" id="Coils"/>
    </source>
</evidence>
<feature type="region of interest" description="Disordered" evidence="2">
    <location>
        <begin position="359"/>
        <end position="397"/>
    </location>
</feature>
<protein>
    <recommendedName>
        <fullName evidence="6">DUF5667 domain-containing protein</fullName>
    </recommendedName>
</protein>
<sequence>MLFLIIPDRDPDFHRDDKKREIIFKHMRKYIFAVGLLALGLLATPALAQEAEVTVTTDTGAEVTVTAEPLTTSEPVLTSVEAVAEATATAEVTVADDYAEPELEGVTVAEPTKVPSAFGLWWRGVRENVSVALTFDPVKKAEKRLVFAVEREKLAEYIANNATDEKVKAKATQMLEKAQEQMAKVAELKEKFANKTDERATRLMKNLATHELRREKVMERLEEKLPEAREKLDELREKGLEAGGRLLNAINNENLPPEVKEHLEAVKIRVEATAESVKQFRLERKEILDGVKDGDEATKEAARQELEKLQAERKTEMEGIRVDFKDSREDLKEAVKVGEVATGTARKILQVEKKVIEKAQERREDARERASVKREDIEESKKSTYHHLRYRRNPSFS</sequence>
<evidence type="ECO:0008006" key="6">
    <source>
        <dbReference type="Google" id="ProtNLM"/>
    </source>
</evidence>
<feature type="chain" id="PRO_5009525850" description="DUF5667 domain-containing protein" evidence="3">
    <location>
        <begin position="49"/>
        <end position="397"/>
    </location>
</feature>
<comment type="caution">
    <text evidence="4">The sequence shown here is derived from an EMBL/GenBank/DDBJ whole genome shotgun (WGS) entry which is preliminary data.</text>
</comment>
<dbReference type="AlphaFoldDB" id="A0A1F6NW92"/>
<keyword evidence="3" id="KW-0732">Signal</keyword>
<name>A0A1F6NW92_9BACT</name>
<proteinExistence type="predicted"/>
<evidence type="ECO:0000313" key="4">
    <source>
        <dbReference type="EMBL" id="OGH88212.1"/>
    </source>
</evidence>
<evidence type="ECO:0000256" key="2">
    <source>
        <dbReference type="SAM" id="MobiDB-lite"/>
    </source>
</evidence>
<evidence type="ECO:0000313" key="5">
    <source>
        <dbReference type="Proteomes" id="UP000177907"/>
    </source>
</evidence>
<dbReference type="EMBL" id="MFQZ01000005">
    <property type="protein sequence ID" value="OGH88212.1"/>
    <property type="molecule type" value="Genomic_DNA"/>
</dbReference>